<dbReference type="EMBL" id="AHOP02000053">
    <property type="protein sequence ID" value="EMO39572.1"/>
    <property type="molecule type" value="Genomic_DNA"/>
</dbReference>
<gene>
    <name evidence="1" type="ORF">LEP1GSC186_3284</name>
</gene>
<sequence length="167" mass="19427">MLTEKDFNEFSKLLTNPPRIRKISFKDFREFYEKHSKIKAEIIKLLVEFSNKLRAIPSTPVFLLIDGEFTKNDPATSLMKFILIYDIKTQPNSRLSYNICNLKGEKFSRYFRLLEPQAVITINPTKQTIESEIFKNDKAEILQLGSDQGEPYSITGLILIDFKEVIL</sequence>
<dbReference type="RefSeq" id="WP_004440846.1">
    <property type="nucleotide sequence ID" value="NZ_AHOP02000053.1"/>
</dbReference>
<name>M6U3G6_9LEPT</name>
<organism evidence="1 2">
    <name type="scientific">Leptospira noguchii serovar Autumnalis str. ZUN142</name>
    <dbReference type="NCBI Taxonomy" id="1085540"/>
    <lineage>
        <taxon>Bacteria</taxon>
        <taxon>Pseudomonadati</taxon>
        <taxon>Spirochaetota</taxon>
        <taxon>Spirochaetia</taxon>
        <taxon>Leptospirales</taxon>
        <taxon>Leptospiraceae</taxon>
        <taxon>Leptospira</taxon>
    </lineage>
</organism>
<reference evidence="1 2" key="1">
    <citation type="submission" date="2013-01" db="EMBL/GenBank/DDBJ databases">
        <authorList>
            <person name="Harkins D.M."/>
            <person name="Durkin A.S."/>
            <person name="Brinkac L.M."/>
            <person name="Haft D.H."/>
            <person name="Selengut J.D."/>
            <person name="Sanka R."/>
            <person name="DePew J."/>
            <person name="Purushe J."/>
            <person name="Matthias M.A."/>
            <person name="Vinetz J.M."/>
            <person name="Sutton G.G."/>
            <person name="Nierman W.C."/>
            <person name="Fouts D.E."/>
        </authorList>
    </citation>
    <scope>NUCLEOTIDE SEQUENCE [LARGE SCALE GENOMIC DNA]</scope>
    <source>
        <strain evidence="1 2">ZUN142</strain>
    </source>
</reference>
<proteinExistence type="predicted"/>
<evidence type="ECO:0000313" key="2">
    <source>
        <dbReference type="Proteomes" id="UP000012153"/>
    </source>
</evidence>
<comment type="caution">
    <text evidence="1">The sequence shown here is derived from an EMBL/GenBank/DDBJ whole genome shotgun (WGS) entry which is preliminary data.</text>
</comment>
<dbReference type="Proteomes" id="UP000012153">
    <property type="component" value="Unassembled WGS sequence"/>
</dbReference>
<dbReference type="AlphaFoldDB" id="M6U3G6"/>
<accession>M6U3G6</accession>
<protein>
    <submittedName>
        <fullName evidence="1">Uncharacterized protein</fullName>
    </submittedName>
</protein>
<evidence type="ECO:0000313" key="1">
    <source>
        <dbReference type="EMBL" id="EMO39572.1"/>
    </source>
</evidence>